<dbReference type="GO" id="GO:0043565">
    <property type="term" value="F:sequence-specific DNA binding"/>
    <property type="evidence" value="ECO:0007669"/>
    <property type="project" value="InterPro"/>
</dbReference>
<keyword evidence="7" id="KW-0805">Transcription regulation</keyword>
<dbReference type="FunFam" id="3.40.10.10:FF:000001">
    <property type="entry name" value="DNA-3-methyladenine glycosylase 2"/>
    <property type="match status" value="1"/>
</dbReference>
<keyword evidence="3 13" id="KW-0808">Transferase</keyword>
<evidence type="ECO:0000256" key="3">
    <source>
        <dbReference type="ARBA" id="ARBA00022679"/>
    </source>
</evidence>
<dbReference type="InterPro" id="IPR016220">
    <property type="entry name" value="Me-P-triester_DNA_alkyl-Trfase"/>
</dbReference>
<evidence type="ECO:0000256" key="11">
    <source>
        <dbReference type="ARBA" id="ARBA00023204"/>
    </source>
</evidence>
<keyword evidence="5" id="KW-0227">DNA damage</keyword>
<dbReference type="KEGG" id="lng:BSQ50_10280"/>
<dbReference type="PANTHER" id="PTHR43280:SF2">
    <property type="entry name" value="HTH-TYPE TRANSCRIPTIONAL REGULATOR EXSA"/>
    <property type="match status" value="1"/>
</dbReference>
<gene>
    <name evidence="13" type="ORF">BSQ50_10280</name>
</gene>
<evidence type="ECO:0000256" key="2">
    <source>
        <dbReference type="ARBA" id="ARBA00022603"/>
    </source>
</evidence>
<dbReference type="InterPro" id="IPR009057">
    <property type="entry name" value="Homeodomain-like_sf"/>
</dbReference>
<dbReference type="RefSeq" id="WP_148127131.1">
    <property type="nucleotide sequence ID" value="NZ_CP018180.1"/>
</dbReference>
<dbReference type="Gene3D" id="3.40.10.10">
    <property type="entry name" value="DNA Methylphosphotriester Repair Domain"/>
    <property type="match status" value="1"/>
</dbReference>
<dbReference type="PROSITE" id="PS01124">
    <property type="entry name" value="HTH_ARAC_FAMILY_2"/>
    <property type="match status" value="1"/>
</dbReference>
<evidence type="ECO:0000256" key="8">
    <source>
        <dbReference type="ARBA" id="ARBA00023125"/>
    </source>
</evidence>
<evidence type="ECO:0000313" key="14">
    <source>
        <dbReference type="Proteomes" id="UP000324497"/>
    </source>
</evidence>
<dbReference type="SUPFAM" id="SSF57884">
    <property type="entry name" value="Ada DNA repair protein, N-terminal domain (N-Ada 10)"/>
    <property type="match status" value="1"/>
</dbReference>
<comment type="cofactor">
    <cofactor evidence="1">
        <name>Zn(2+)</name>
        <dbReference type="ChEBI" id="CHEBI:29105"/>
    </cofactor>
</comment>
<organism evidence="13 14">
    <name type="scientific">Liquorilactobacillus nagelii</name>
    <dbReference type="NCBI Taxonomy" id="82688"/>
    <lineage>
        <taxon>Bacteria</taxon>
        <taxon>Bacillati</taxon>
        <taxon>Bacillota</taxon>
        <taxon>Bacilli</taxon>
        <taxon>Lactobacillales</taxon>
        <taxon>Lactobacillaceae</taxon>
        <taxon>Liquorilactobacillus</taxon>
    </lineage>
</organism>
<dbReference type="InterPro" id="IPR035451">
    <property type="entry name" value="Ada-like_dom_sf"/>
</dbReference>
<reference evidence="13 14" key="1">
    <citation type="submission" date="2016-11" db="EMBL/GenBank/DDBJ databases">
        <title>Interaction between Lactobacillus species and yeast in water kefir.</title>
        <authorList>
            <person name="Behr J."/>
            <person name="Xu D."/>
            <person name="Vogel R.F."/>
        </authorList>
    </citation>
    <scope>NUCLEOTIDE SEQUENCE [LARGE SCALE GENOMIC DNA]</scope>
    <source>
        <strain evidence="13 14">TMW 1.1827</strain>
    </source>
</reference>
<dbReference type="Pfam" id="PF12833">
    <property type="entry name" value="HTH_18"/>
    <property type="match status" value="1"/>
</dbReference>
<dbReference type="InterPro" id="IPR004026">
    <property type="entry name" value="Ada_DNA_repair_Zn-bd"/>
</dbReference>
<dbReference type="PANTHER" id="PTHR43280">
    <property type="entry name" value="ARAC-FAMILY TRANSCRIPTIONAL REGULATOR"/>
    <property type="match status" value="1"/>
</dbReference>
<dbReference type="GO" id="GO:0003700">
    <property type="term" value="F:DNA-binding transcription factor activity"/>
    <property type="evidence" value="ECO:0007669"/>
    <property type="project" value="InterPro"/>
</dbReference>
<dbReference type="SUPFAM" id="SSF46689">
    <property type="entry name" value="Homeodomain-like"/>
    <property type="match status" value="2"/>
</dbReference>
<dbReference type="GO" id="GO:0008270">
    <property type="term" value="F:zinc ion binding"/>
    <property type="evidence" value="ECO:0007669"/>
    <property type="project" value="InterPro"/>
</dbReference>
<dbReference type="InterPro" id="IPR018060">
    <property type="entry name" value="HTH_AraC"/>
</dbReference>
<keyword evidence="6" id="KW-0862">Zinc</keyword>
<dbReference type="EMBL" id="CP018180">
    <property type="protein sequence ID" value="AUJ32889.1"/>
    <property type="molecule type" value="Genomic_DNA"/>
</dbReference>
<dbReference type="Pfam" id="PF02805">
    <property type="entry name" value="Ada_Zn_binding"/>
    <property type="match status" value="1"/>
</dbReference>
<keyword evidence="10" id="KW-0804">Transcription</keyword>
<evidence type="ECO:0000256" key="9">
    <source>
        <dbReference type="ARBA" id="ARBA00023159"/>
    </source>
</evidence>
<evidence type="ECO:0000256" key="10">
    <source>
        <dbReference type="ARBA" id="ARBA00023163"/>
    </source>
</evidence>
<evidence type="ECO:0000256" key="7">
    <source>
        <dbReference type="ARBA" id="ARBA00023015"/>
    </source>
</evidence>
<dbReference type="PIRSF" id="PIRSF000408">
    <property type="entry name" value="Alkyltransferas_AdaA"/>
    <property type="match status" value="1"/>
</dbReference>
<protein>
    <submittedName>
        <fullName evidence="13">Methylphosphotriester-DNA alkyltransferase</fullName>
    </submittedName>
</protein>
<dbReference type="Gene3D" id="1.10.10.60">
    <property type="entry name" value="Homeodomain-like"/>
    <property type="match status" value="2"/>
</dbReference>
<dbReference type="SMART" id="SM00342">
    <property type="entry name" value="HTH_ARAC"/>
    <property type="match status" value="1"/>
</dbReference>
<evidence type="ECO:0000313" key="13">
    <source>
        <dbReference type="EMBL" id="AUJ32889.1"/>
    </source>
</evidence>
<sequence>MRLTEKNWVAIKNNDKSFDNQFWYGVKTTKIFCRPSCPSRLPKKENVEIFASSEAAQAAGFRPCKRCRPLNRPVSNQVWIEEINHVLVEHYPENITLAELAYRVHGSESYLRHVYRELTGLTPQQKLAKIRLEKAKSYLQETDESVGVIAGRVGIPNSAYFIKCFAETYGQTPYQYRLQHA</sequence>
<name>A0A3S6QYR2_9LACO</name>
<feature type="domain" description="HTH araC/xylS-type" evidence="12">
    <location>
        <begin position="81"/>
        <end position="179"/>
    </location>
</feature>
<proteinExistence type="predicted"/>
<keyword evidence="9" id="KW-0010">Activator</keyword>
<evidence type="ECO:0000256" key="5">
    <source>
        <dbReference type="ARBA" id="ARBA00022763"/>
    </source>
</evidence>
<evidence type="ECO:0000256" key="1">
    <source>
        <dbReference type="ARBA" id="ARBA00001947"/>
    </source>
</evidence>
<keyword evidence="8" id="KW-0238">DNA-binding</keyword>
<dbReference type="GO" id="GO:0006307">
    <property type="term" value="P:DNA alkylation repair"/>
    <property type="evidence" value="ECO:0007669"/>
    <property type="project" value="UniProtKB-ARBA"/>
</dbReference>
<evidence type="ECO:0000256" key="6">
    <source>
        <dbReference type="ARBA" id="ARBA00022833"/>
    </source>
</evidence>
<keyword evidence="11" id="KW-0234">DNA repair</keyword>
<evidence type="ECO:0000259" key="12">
    <source>
        <dbReference type="PROSITE" id="PS01124"/>
    </source>
</evidence>
<dbReference type="GO" id="GO:0032259">
    <property type="term" value="P:methylation"/>
    <property type="evidence" value="ECO:0007669"/>
    <property type="project" value="UniProtKB-KW"/>
</dbReference>
<dbReference type="GO" id="GO:0008168">
    <property type="term" value="F:methyltransferase activity"/>
    <property type="evidence" value="ECO:0007669"/>
    <property type="project" value="UniProtKB-KW"/>
</dbReference>
<evidence type="ECO:0000256" key="4">
    <source>
        <dbReference type="ARBA" id="ARBA00022723"/>
    </source>
</evidence>
<keyword evidence="14" id="KW-1185">Reference proteome</keyword>
<keyword evidence="2" id="KW-0489">Methyltransferase</keyword>
<dbReference type="Proteomes" id="UP000324497">
    <property type="component" value="Chromosome"/>
</dbReference>
<keyword evidence="4" id="KW-0479">Metal-binding</keyword>
<dbReference type="AlphaFoldDB" id="A0A3S6QYR2"/>
<accession>A0A3S6QYR2</accession>